<dbReference type="PANTHER" id="PTHR43329">
    <property type="entry name" value="EPOXIDE HYDROLASE"/>
    <property type="match status" value="1"/>
</dbReference>
<feature type="domain" description="AB hydrolase-1" evidence="2">
    <location>
        <begin position="52"/>
        <end position="297"/>
    </location>
</feature>
<dbReference type="Proteomes" id="UP000252985">
    <property type="component" value="Chromosome"/>
</dbReference>
<reference evidence="4 5" key="1">
    <citation type="submission" date="2018-07" db="EMBL/GenBank/DDBJ databases">
        <title>Genome sequences of Haloplanus sp. CBA1112.</title>
        <authorList>
            <person name="Kim Y.B."/>
            <person name="Roh S.W."/>
        </authorList>
    </citation>
    <scope>NUCLEOTIDE SEQUENCE [LARGE SCALE GENOMIC DNA]</scope>
    <source>
        <strain evidence="4 5">CBA1112</strain>
    </source>
</reference>
<proteinExistence type="predicted"/>
<dbReference type="KEGG" id="haq:DU484_05275"/>
<keyword evidence="6" id="KW-1185">Reference proteome</keyword>
<reference evidence="3 6" key="2">
    <citation type="submission" date="2018-07" db="EMBL/GenBank/DDBJ databases">
        <title>Genome sequences of Haloplanus sp. CBA1113.</title>
        <authorList>
            <person name="Kim Y.B."/>
            <person name="Roh S.W."/>
        </authorList>
    </citation>
    <scope>NUCLEOTIDE SEQUENCE [LARGE SCALE GENOMIC DNA]</scope>
    <source>
        <strain evidence="3 6">CBA1113</strain>
    </source>
</reference>
<dbReference type="PRINTS" id="PR00412">
    <property type="entry name" value="EPOXHYDRLASE"/>
</dbReference>
<dbReference type="EMBL" id="CP031148">
    <property type="protein sequence ID" value="AXG11744.1"/>
    <property type="molecule type" value="Genomic_DNA"/>
</dbReference>
<dbReference type="AlphaFoldDB" id="A0A345E775"/>
<evidence type="ECO:0000259" key="2">
    <source>
        <dbReference type="Pfam" id="PF00561"/>
    </source>
</evidence>
<accession>A0A345EHS2</accession>
<protein>
    <submittedName>
        <fullName evidence="3">Alpha/beta fold hydrolase</fullName>
    </submittedName>
</protein>
<dbReference type="PRINTS" id="PR00111">
    <property type="entry name" value="ABHYDROLASE"/>
</dbReference>
<dbReference type="EMBL" id="CP031150">
    <property type="protein sequence ID" value="AXG08047.1"/>
    <property type="molecule type" value="Genomic_DNA"/>
</dbReference>
<dbReference type="KEGG" id="haj:DU500_05715"/>
<evidence type="ECO:0000256" key="1">
    <source>
        <dbReference type="ARBA" id="ARBA00022801"/>
    </source>
</evidence>
<gene>
    <name evidence="4" type="ORF">DU484_05275</name>
    <name evidence="3" type="ORF">DU500_05715</name>
</gene>
<dbReference type="InterPro" id="IPR000073">
    <property type="entry name" value="AB_hydrolase_1"/>
</dbReference>
<evidence type="ECO:0000313" key="3">
    <source>
        <dbReference type="EMBL" id="AXG08047.1"/>
    </source>
</evidence>
<sequence>MRTTPAYFVIAAVPPDVSTDPARPRPSEGASTVVETNGVRLHVVSLGPEDGPPVVCLHGFPEFWYGWLPVARRLADAGYRVLVPDQRGYNESEKPSGVAAYRLPTLAADIAGLIDAVGEDAAHVVGHDWGAAVAWWLALDEPERVETLTAVNVPHPTVMTRTLRRSWDQRRRSWYMGFFQVPRLPEFVARAGNWRLFERTMRASSRPGTFDAADFERYRAAWGKPGAATAMVNWYRAAARHPLPERTDPVEPPTLVLWGTGDDFLRTEMARESVAYCRNGRAVLVDDATHWIHHERPDRVVEGLREGFARGSTP</sequence>
<evidence type="ECO:0000313" key="5">
    <source>
        <dbReference type="Proteomes" id="UP000252985"/>
    </source>
</evidence>
<dbReference type="SUPFAM" id="SSF53474">
    <property type="entry name" value="alpha/beta-Hydrolases"/>
    <property type="match status" value="1"/>
</dbReference>
<dbReference type="Gene3D" id="3.40.50.1820">
    <property type="entry name" value="alpha/beta hydrolase"/>
    <property type="match status" value="1"/>
</dbReference>
<dbReference type="InterPro" id="IPR000639">
    <property type="entry name" value="Epox_hydrolase-like"/>
</dbReference>
<name>A0A345E775_9EURY</name>
<accession>A0A345E775</accession>
<dbReference type="InterPro" id="IPR029058">
    <property type="entry name" value="AB_hydrolase_fold"/>
</dbReference>
<organism evidence="3 6">
    <name type="scientific">Haloplanus rubicundus</name>
    <dbReference type="NCBI Taxonomy" id="1547898"/>
    <lineage>
        <taxon>Archaea</taxon>
        <taxon>Methanobacteriati</taxon>
        <taxon>Methanobacteriota</taxon>
        <taxon>Stenosarchaea group</taxon>
        <taxon>Halobacteria</taxon>
        <taxon>Halobacteriales</taxon>
        <taxon>Haloferacaceae</taxon>
        <taxon>Haloplanus</taxon>
    </lineage>
</organism>
<dbReference type="GO" id="GO:0016787">
    <property type="term" value="F:hydrolase activity"/>
    <property type="evidence" value="ECO:0007669"/>
    <property type="project" value="UniProtKB-KW"/>
</dbReference>
<dbReference type="OrthoDB" id="299757at2157"/>
<keyword evidence="1 3" id="KW-0378">Hydrolase</keyword>
<evidence type="ECO:0000313" key="6">
    <source>
        <dbReference type="Proteomes" id="UP000253273"/>
    </source>
</evidence>
<dbReference type="Proteomes" id="UP000253273">
    <property type="component" value="Chromosome"/>
</dbReference>
<evidence type="ECO:0000313" key="4">
    <source>
        <dbReference type="EMBL" id="AXG11744.1"/>
    </source>
</evidence>
<dbReference type="Pfam" id="PF00561">
    <property type="entry name" value="Abhydrolase_1"/>
    <property type="match status" value="1"/>
</dbReference>